<name>C4J1Z4_MAIZE</name>
<dbReference type="EMBL" id="BT084841">
    <property type="protein sequence ID" value="ACR35194.1"/>
    <property type="molecule type" value="mRNA"/>
</dbReference>
<reference evidence="1" key="1">
    <citation type="journal article" date="2009" name="PLoS Genet.">
        <title>Sequencing, mapping, and analysis of 27,455 maize full-length cDNAs.</title>
        <authorList>
            <person name="Soderlund C."/>
            <person name="Descour A."/>
            <person name="Kudrna D."/>
            <person name="Bomhoff M."/>
            <person name="Boyd L."/>
            <person name="Currie J."/>
            <person name="Angelova A."/>
            <person name="Collura K."/>
            <person name="Wissotski M."/>
            <person name="Ashley E."/>
            <person name="Morrow D."/>
            <person name="Fernandes J."/>
            <person name="Walbot V."/>
            <person name="Yu Y."/>
        </authorList>
    </citation>
    <scope>NUCLEOTIDE SEQUENCE</scope>
    <source>
        <strain evidence="1">B73</strain>
    </source>
</reference>
<accession>C4J1Z4</accession>
<proteinExistence type="evidence at transcript level"/>
<sequence length="46" mass="5357">MLSSRPHYSLVPKLTSIIVTQHSCTNIRGMTQKQNLKLYRHYTTPL</sequence>
<protein>
    <submittedName>
        <fullName evidence="1">Uncharacterized protein</fullName>
    </submittedName>
</protein>
<evidence type="ECO:0000313" key="1">
    <source>
        <dbReference type="EMBL" id="ACR35194.1"/>
    </source>
</evidence>
<organism evidence="1">
    <name type="scientific">Zea mays</name>
    <name type="common">Maize</name>
    <dbReference type="NCBI Taxonomy" id="4577"/>
    <lineage>
        <taxon>Eukaryota</taxon>
        <taxon>Viridiplantae</taxon>
        <taxon>Streptophyta</taxon>
        <taxon>Embryophyta</taxon>
        <taxon>Tracheophyta</taxon>
        <taxon>Spermatophyta</taxon>
        <taxon>Magnoliopsida</taxon>
        <taxon>Liliopsida</taxon>
        <taxon>Poales</taxon>
        <taxon>Poaceae</taxon>
        <taxon>PACMAD clade</taxon>
        <taxon>Panicoideae</taxon>
        <taxon>Andropogonodae</taxon>
        <taxon>Andropogoneae</taxon>
        <taxon>Tripsacinae</taxon>
        <taxon>Zea</taxon>
    </lineage>
</organism>
<dbReference type="AlphaFoldDB" id="C4J1Z4"/>
<reference evidence="1" key="2">
    <citation type="submission" date="2012-06" db="EMBL/GenBank/DDBJ databases">
        <authorList>
            <person name="Yu Y."/>
            <person name="Currie J."/>
            <person name="Lomeli R."/>
            <person name="Angelova A."/>
            <person name="Collura K."/>
            <person name="Wissotski M."/>
            <person name="Campos D."/>
            <person name="Kudrna D."/>
            <person name="Golser W."/>
            <person name="Ashely E."/>
            <person name="Descour A."/>
            <person name="Fernandes J."/>
            <person name="Soderlund C."/>
            <person name="Walbot V."/>
        </authorList>
    </citation>
    <scope>NUCLEOTIDE SEQUENCE</scope>
    <source>
        <strain evidence="1">B73</strain>
    </source>
</reference>